<evidence type="ECO:0000256" key="8">
    <source>
        <dbReference type="ARBA" id="ARBA00023002"/>
    </source>
</evidence>
<keyword evidence="4" id="KW-0479">Metal-binding</keyword>
<sequence>MDASTILKIYKDKGLNEVPKCSLVSNCSPPYPYNELLTKEQLSPPIQRYYINSKEQAVLSKLQEVCMVYPIVVIHGLTTTHEIDLNVFSTESLLKAYPNMPIDVHKQIKYSSDENWDTKQKTKIWKCFSHKSTSTIKNYAQYQAQIFLDDDVENVLANIPTSSSSGQVTKDKEKQTVQFATNVDLSDVEIWKPQLHQLTKLPPFLNVKCTDNMLTYVGCDILGVNTIQLYMKVPGCRTTGHQENNNFCSVNINIGPGDCEWFAVSYEYWGVIHSLCAQVGVNYLSDSWWPPNLNVLYKNNVPVYRFLQKPGDIVWVNVGCVHWVQAIGSCNNIAWNVGPFTARQYELAIERYEWNKLHKFKSLVPMVQLSWRLACETKILNPQLFHLIKDCLKQTMIHNYLILEFLKGKNVEVQHDNKLRKQAYYCRDCEAEVFNILFCKAKNKDIFTIYCIHCTLMQSLSLKKFYCLQKYHMEELTEIYDKFIHC</sequence>
<dbReference type="SMART" id="SM00558">
    <property type="entry name" value="JmjC"/>
    <property type="match status" value="1"/>
</dbReference>
<dbReference type="Pfam" id="PF21322">
    <property type="entry name" value="KDM6_C-hel"/>
    <property type="match status" value="1"/>
</dbReference>
<keyword evidence="5" id="KW-0862">Zinc</keyword>
<evidence type="ECO:0000313" key="13">
    <source>
        <dbReference type="EnsemblMetazoa" id="XP_012058718.1"/>
    </source>
</evidence>
<organism evidence="13 14">
    <name type="scientific">Atta cephalotes</name>
    <name type="common">Leafcutter ant</name>
    <dbReference type="NCBI Taxonomy" id="12957"/>
    <lineage>
        <taxon>Eukaryota</taxon>
        <taxon>Metazoa</taxon>
        <taxon>Ecdysozoa</taxon>
        <taxon>Arthropoda</taxon>
        <taxon>Hexapoda</taxon>
        <taxon>Insecta</taxon>
        <taxon>Pterygota</taxon>
        <taxon>Neoptera</taxon>
        <taxon>Endopterygota</taxon>
        <taxon>Hymenoptera</taxon>
        <taxon>Apocrita</taxon>
        <taxon>Aculeata</taxon>
        <taxon>Formicoidea</taxon>
        <taxon>Formicidae</taxon>
        <taxon>Myrmicinae</taxon>
        <taxon>Atta</taxon>
    </lineage>
</organism>
<dbReference type="AlphaFoldDB" id="A0A158NMG0"/>
<keyword evidence="10" id="KW-0539">Nucleus</keyword>
<dbReference type="PROSITE" id="PS51184">
    <property type="entry name" value="JMJC"/>
    <property type="match status" value="1"/>
</dbReference>
<accession>A0A158NMG0</accession>
<dbReference type="Pfam" id="PF02373">
    <property type="entry name" value="JmjC"/>
    <property type="match status" value="1"/>
</dbReference>
<evidence type="ECO:0000256" key="6">
    <source>
        <dbReference type="ARBA" id="ARBA00022853"/>
    </source>
</evidence>
<dbReference type="Gene3D" id="1.20.58.1370">
    <property type="match status" value="1"/>
</dbReference>
<keyword evidence="8" id="KW-0560">Oxidoreductase</keyword>
<evidence type="ECO:0000256" key="7">
    <source>
        <dbReference type="ARBA" id="ARBA00022964"/>
    </source>
</evidence>
<keyword evidence="14" id="KW-1185">Reference proteome</keyword>
<dbReference type="InterPro" id="IPR048560">
    <property type="entry name" value="KDM6A_B-like_GATAL"/>
</dbReference>
<dbReference type="InterPro" id="IPR051630">
    <property type="entry name" value="Corepressor-Demethylase"/>
</dbReference>
<evidence type="ECO:0000256" key="1">
    <source>
        <dbReference type="ARBA" id="ARBA00001954"/>
    </source>
</evidence>
<dbReference type="GO" id="GO:0031490">
    <property type="term" value="F:chromatin DNA binding"/>
    <property type="evidence" value="ECO:0007669"/>
    <property type="project" value="TreeGrafter"/>
</dbReference>
<feature type="domain" description="JmjC" evidence="12">
    <location>
        <begin position="190"/>
        <end position="354"/>
    </location>
</feature>
<comment type="subcellular location">
    <subcellularLocation>
        <location evidence="2">Nucleus</location>
    </subcellularLocation>
</comment>
<dbReference type="InParanoid" id="A0A158NMG0"/>
<comment type="similarity">
    <text evidence="11">Belongs to the UTX family.</text>
</comment>
<dbReference type="PANTHER" id="PTHR14017">
    <property type="entry name" value="LYSINE-SPECIFIC DEMETHYLASE"/>
    <property type="match status" value="1"/>
</dbReference>
<evidence type="ECO:0000259" key="12">
    <source>
        <dbReference type="PROSITE" id="PS51184"/>
    </source>
</evidence>
<evidence type="ECO:0000256" key="5">
    <source>
        <dbReference type="ARBA" id="ARBA00022833"/>
    </source>
</evidence>
<evidence type="ECO:0000256" key="4">
    <source>
        <dbReference type="ARBA" id="ARBA00022723"/>
    </source>
</evidence>
<dbReference type="GO" id="GO:0071558">
    <property type="term" value="F:histone H3K27me2/H3K27me3 demethylase activity"/>
    <property type="evidence" value="ECO:0007669"/>
    <property type="project" value="TreeGrafter"/>
</dbReference>
<gene>
    <name evidence="13" type="primary">105621890</name>
</gene>
<dbReference type="eggNOG" id="KOG1246">
    <property type="taxonomic scope" value="Eukaryota"/>
</dbReference>
<dbReference type="InterPro" id="IPR048562">
    <property type="entry name" value="KDM6A_B-like_C-hel"/>
</dbReference>
<comment type="cofactor">
    <cofactor evidence="1">
        <name>Fe(2+)</name>
        <dbReference type="ChEBI" id="CHEBI:29033"/>
    </cofactor>
</comment>
<evidence type="ECO:0000256" key="2">
    <source>
        <dbReference type="ARBA" id="ARBA00004123"/>
    </source>
</evidence>
<reference evidence="13" key="2">
    <citation type="submission" date="2016-04" db="UniProtKB">
        <authorList>
            <consortium name="EnsemblMetazoa"/>
        </authorList>
    </citation>
    <scope>IDENTIFICATION</scope>
</reference>
<reference evidence="14" key="1">
    <citation type="journal article" date="2011" name="PLoS Genet.">
        <title>The genome sequence of the leaf-cutter ant Atta cephalotes reveals insights into its obligate symbiotic lifestyle.</title>
        <authorList>
            <person name="Suen G."/>
            <person name="Teiling C."/>
            <person name="Li L."/>
            <person name="Holt C."/>
            <person name="Abouheif E."/>
            <person name="Bornberg-Bauer E."/>
            <person name="Bouffard P."/>
            <person name="Caldera E.J."/>
            <person name="Cash E."/>
            <person name="Cavanaugh A."/>
            <person name="Denas O."/>
            <person name="Elhaik E."/>
            <person name="Fave M.J."/>
            <person name="Gadau J."/>
            <person name="Gibson J.D."/>
            <person name="Graur D."/>
            <person name="Grubbs K.J."/>
            <person name="Hagen D.E."/>
            <person name="Harkins T.T."/>
            <person name="Helmkampf M."/>
            <person name="Hu H."/>
            <person name="Johnson B.R."/>
            <person name="Kim J."/>
            <person name="Marsh S.E."/>
            <person name="Moeller J.A."/>
            <person name="Munoz-Torres M.C."/>
            <person name="Murphy M.C."/>
            <person name="Naughton M.C."/>
            <person name="Nigam S."/>
            <person name="Overson R."/>
            <person name="Rajakumar R."/>
            <person name="Reese J.T."/>
            <person name="Scott J.J."/>
            <person name="Smith C.R."/>
            <person name="Tao S."/>
            <person name="Tsutsui N.D."/>
            <person name="Viljakainen L."/>
            <person name="Wissler L."/>
            <person name="Yandell M.D."/>
            <person name="Zimmer F."/>
            <person name="Taylor J."/>
            <person name="Slater S.C."/>
            <person name="Clifton S.W."/>
            <person name="Warren W.C."/>
            <person name="Elsik C.G."/>
            <person name="Smith C.D."/>
            <person name="Weinstock G.M."/>
            <person name="Gerardo N.M."/>
            <person name="Currie C.R."/>
        </authorList>
    </citation>
    <scope>NUCLEOTIDE SEQUENCE [LARGE SCALE GENOMIC DNA]</scope>
</reference>
<dbReference type="EMBL" id="ADTU01020459">
    <property type="status" value="NOT_ANNOTATED_CDS"/>
    <property type="molecule type" value="Genomic_DNA"/>
</dbReference>
<dbReference type="OrthoDB" id="418911at2759"/>
<dbReference type="STRING" id="12957.A0A158NMG0"/>
<dbReference type="InterPro" id="IPR003347">
    <property type="entry name" value="JmjC_dom"/>
</dbReference>
<keyword evidence="3" id="KW-0597">Phosphoprotein</keyword>
<dbReference type="GO" id="GO:0010468">
    <property type="term" value="P:regulation of gene expression"/>
    <property type="evidence" value="ECO:0007669"/>
    <property type="project" value="TreeGrafter"/>
</dbReference>
<name>A0A158NMG0_ATTCE</name>
<dbReference type="PANTHER" id="PTHR14017:SF1">
    <property type="entry name" value="LD02225P"/>
    <property type="match status" value="1"/>
</dbReference>
<evidence type="ECO:0000256" key="9">
    <source>
        <dbReference type="ARBA" id="ARBA00023004"/>
    </source>
</evidence>
<evidence type="ECO:0000256" key="11">
    <source>
        <dbReference type="ARBA" id="ARBA00034483"/>
    </source>
</evidence>
<evidence type="ECO:0000313" key="14">
    <source>
        <dbReference type="Proteomes" id="UP000005205"/>
    </source>
</evidence>
<dbReference type="KEGG" id="acep:105621890"/>
<evidence type="ECO:0000256" key="10">
    <source>
        <dbReference type="ARBA" id="ARBA00023242"/>
    </source>
</evidence>
<keyword evidence="9" id="KW-0408">Iron</keyword>
<evidence type="ECO:0000256" key="3">
    <source>
        <dbReference type="ARBA" id="ARBA00022553"/>
    </source>
</evidence>
<dbReference type="Gene3D" id="2.60.120.650">
    <property type="entry name" value="Cupin"/>
    <property type="match status" value="1"/>
</dbReference>
<keyword evidence="7" id="KW-0223">Dioxygenase</keyword>
<dbReference type="Gene3D" id="2.10.110.20">
    <property type="match status" value="1"/>
</dbReference>
<keyword evidence="6" id="KW-0156">Chromatin regulator</keyword>
<dbReference type="EnsemblMetazoa" id="XM_012203328.1">
    <property type="protein sequence ID" value="XP_012058718.1"/>
    <property type="gene ID" value="LOC105621890"/>
</dbReference>
<dbReference type="InterPro" id="IPR046941">
    <property type="entry name" value="KDM6_GATAL_sf"/>
</dbReference>
<proteinExistence type="inferred from homology"/>
<dbReference type="SUPFAM" id="SSF51197">
    <property type="entry name" value="Clavaminate synthase-like"/>
    <property type="match status" value="1"/>
</dbReference>
<dbReference type="Proteomes" id="UP000005205">
    <property type="component" value="Unassembled WGS sequence"/>
</dbReference>
<dbReference type="GO" id="GO:0044666">
    <property type="term" value="C:MLL3/4 complex"/>
    <property type="evidence" value="ECO:0007669"/>
    <property type="project" value="TreeGrafter"/>
</dbReference>
<dbReference type="GO" id="GO:0046872">
    <property type="term" value="F:metal ion binding"/>
    <property type="evidence" value="ECO:0007669"/>
    <property type="project" value="UniProtKB-KW"/>
</dbReference>
<protein>
    <recommendedName>
        <fullName evidence="12">JmjC domain-containing protein</fullName>
    </recommendedName>
</protein>
<dbReference type="Pfam" id="PF21326">
    <property type="entry name" value="KDM6_GATAL"/>
    <property type="match status" value="1"/>
</dbReference>
<dbReference type="GO" id="GO:0000978">
    <property type="term" value="F:RNA polymerase II cis-regulatory region sequence-specific DNA binding"/>
    <property type="evidence" value="ECO:0007669"/>
    <property type="project" value="TreeGrafter"/>
</dbReference>